<keyword evidence="5 7" id="KW-1133">Transmembrane helix</keyword>
<dbReference type="PANTHER" id="PTHR43266:SF2">
    <property type="entry name" value="MAJOR FACILITATOR SUPERFAMILY (MFS) PROFILE DOMAIN-CONTAINING PROTEIN"/>
    <property type="match status" value="1"/>
</dbReference>
<evidence type="ECO:0000256" key="1">
    <source>
        <dbReference type="ARBA" id="ARBA00004651"/>
    </source>
</evidence>
<dbReference type="Pfam" id="PF05977">
    <property type="entry name" value="MFS_3"/>
    <property type="match status" value="1"/>
</dbReference>
<evidence type="ECO:0000259" key="8">
    <source>
        <dbReference type="PROSITE" id="PS50850"/>
    </source>
</evidence>
<dbReference type="Proteomes" id="UP001229209">
    <property type="component" value="Unassembled WGS sequence"/>
</dbReference>
<dbReference type="InterPro" id="IPR022324">
    <property type="entry name" value="Bacilysin_exporter_BacE_put"/>
</dbReference>
<dbReference type="PANTHER" id="PTHR43266">
    <property type="entry name" value="MACROLIDE-EFFLUX PROTEIN"/>
    <property type="match status" value="1"/>
</dbReference>
<dbReference type="PROSITE" id="PS50850">
    <property type="entry name" value="MFS"/>
    <property type="match status" value="1"/>
</dbReference>
<organism evidence="9 10">
    <name type="scientific">Alicyclobacillus tolerans</name>
    <dbReference type="NCBI Taxonomy" id="90970"/>
    <lineage>
        <taxon>Bacteria</taxon>
        <taxon>Bacillati</taxon>
        <taxon>Bacillota</taxon>
        <taxon>Bacilli</taxon>
        <taxon>Bacillales</taxon>
        <taxon>Alicyclobacillaceae</taxon>
        <taxon>Alicyclobacillus</taxon>
    </lineage>
</organism>
<dbReference type="InterPro" id="IPR036259">
    <property type="entry name" value="MFS_trans_sf"/>
</dbReference>
<feature type="transmembrane region" description="Helical" evidence="7">
    <location>
        <begin position="372"/>
        <end position="390"/>
    </location>
</feature>
<feature type="transmembrane region" description="Helical" evidence="7">
    <location>
        <begin position="285"/>
        <end position="304"/>
    </location>
</feature>
<evidence type="ECO:0000313" key="9">
    <source>
        <dbReference type="EMBL" id="MDP9728580.1"/>
    </source>
</evidence>
<keyword evidence="4 7" id="KW-0812">Transmembrane</keyword>
<name>A0ABT9LWD6_9BACL</name>
<feature type="transmembrane region" description="Helical" evidence="7">
    <location>
        <begin position="252"/>
        <end position="273"/>
    </location>
</feature>
<evidence type="ECO:0000256" key="3">
    <source>
        <dbReference type="ARBA" id="ARBA00022475"/>
    </source>
</evidence>
<proteinExistence type="predicted"/>
<dbReference type="EMBL" id="JAURUO010000007">
    <property type="protein sequence ID" value="MDP9728580.1"/>
    <property type="molecule type" value="Genomic_DNA"/>
</dbReference>
<gene>
    <name evidence="9" type="ORF">J2S04_001530</name>
</gene>
<accession>A0ABT9LWD6</accession>
<dbReference type="CDD" id="cd06173">
    <property type="entry name" value="MFS_MefA_like"/>
    <property type="match status" value="1"/>
</dbReference>
<dbReference type="RefSeq" id="WP_238413617.1">
    <property type="nucleotide sequence ID" value="NZ_JAURUO010000007.1"/>
</dbReference>
<feature type="transmembrane region" description="Helical" evidence="7">
    <location>
        <begin position="12"/>
        <end position="37"/>
    </location>
</feature>
<evidence type="ECO:0000256" key="6">
    <source>
        <dbReference type="ARBA" id="ARBA00023136"/>
    </source>
</evidence>
<sequence length="422" mass="46112">MRELRSLWKNRNFTILYSGQLVSSIGNNLFLLALPWFIYTTTHSRADMIWVGLATTIPGLVGLFSGVYVDRFPKRTVMLLSDLIRMLLMLLLAVFGFLHLSVALTIAGVFFLEAVGMFFMPASRALLPLIVKPEEQPAAVGFDQSSNAMVSLVSQAVGGVLYVWLGGPILFLLNAISFLSSIFTLPMIRVEEKIEKRAHASFFSDWKAGLQTMYQSSLFFWISISAMIFNIGTAGLSILLPMWIKTGLHLNASWLGVMMGAIALGDVVGGLFIGALTKIFSFQQGILLGGFTISIFFAGVGIVPNPYADTIFLFIGSMGGALMMSVTALKLMSAPGTLRGRLFATMNGFARLMTPLGMVLVGVLSMYMDLRWVFVICGALVVMGLLRMIFPIRDDMANLQIKADSETVITESSIGEEPVVES</sequence>
<keyword evidence="3" id="KW-1003">Cell membrane</keyword>
<comment type="subcellular location">
    <subcellularLocation>
        <location evidence="1">Cell membrane</location>
        <topology evidence="1">Multi-pass membrane protein</topology>
    </subcellularLocation>
</comment>
<dbReference type="InterPro" id="IPR010290">
    <property type="entry name" value="TM_effector"/>
</dbReference>
<feature type="transmembrane region" description="Helical" evidence="7">
    <location>
        <begin position="349"/>
        <end position="366"/>
    </location>
</feature>
<feature type="transmembrane region" description="Helical" evidence="7">
    <location>
        <begin position="218"/>
        <end position="240"/>
    </location>
</feature>
<evidence type="ECO:0000313" key="10">
    <source>
        <dbReference type="Proteomes" id="UP001229209"/>
    </source>
</evidence>
<feature type="transmembrane region" description="Helical" evidence="7">
    <location>
        <begin position="90"/>
        <end position="112"/>
    </location>
</feature>
<dbReference type="SUPFAM" id="SSF103473">
    <property type="entry name" value="MFS general substrate transporter"/>
    <property type="match status" value="1"/>
</dbReference>
<evidence type="ECO:0000256" key="5">
    <source>
        <dbReference type="ARBA" id="ARBA00022989"/>
    </source>
</evidence>
<reference evidence="9 10" key="1">
    <citation type="submission" date="2023-07" db="EMBL/GenBank/DDBJ databases">
        <title>Genomic Encyclopedia of Type Strains, Phase IV (KMG-IV): sequencing the most valuable type-strain genomes for metagenomic binning, comparative biology and taxonomic classification.</title>
        <authorList>
            <person name="Goeker M."/>
        </authorList>
    </citation>
    <scope>NUCLEOTIDE SEQUENCE [LARGE SCALE GENOMIC DNA]</scope>
    <source>
        <strain evidence="9 10">DSM 25924</strain>
    </source>
</reference>
<keyword evidence="10" id="KW-1185">Reference proteome</keyword>
<dbReference type="Gene3D" id="1.20.1250.20">
    <property type="entry name" value="MFS general substrate transporter like domains"/>
    <property type="match status" value="2"/>
</dbReference>
<comment type="caution">
    <text evidence="9">The sequence shown here is derived from an EMBL/GenBank/DDBJ whole genome shotgun (WGS) entry which is preliminary data.</text>
</comment>
<dbReference type="PRINTS" id="PR01988">
    <property type="entry name" value="EXPORTERBACE"/>
</dbReference>
<feature type="transmembrane region" description="Helical" evidence="7">
    <location>
        <begin position="161"/>
        <end position="188"/>
    </location>
</feature>
<protein>
    <submittedName>
        <fullName evidence="9">MFS family permease</fullName>
    </submittedName>
</protein>
<evidence type="ECO:0000256" key="2">
    <source>
        <dbReference type="ARBA" id="ARBA00022448"/>
    </source>
</evidence>
<evidence type="ECO:0000256" key="7">
    <source>
        <dbReference type="SAM" id="Phobius"/>
    </source>
</evidence>
<evidence type="ECO:0000256" key="4">
    <source>
        <dbReference type="ARBA" id="ARBA00022692"/>
    </source>
</evidence>
<keyword evidence="2" id="KW-0813">Transport</keyword>
<dbReference type="InterPro" id="IPR020846">
    <property type="entry name" value="MFS_dom"/>
</dbReference>
<feature type="transmembrane region" description="Helical" evidence="7">
    <location>
        <begin position="49"/>
        <end position="69"/>
    </location>
</feature>
<feature type="transmembrane region" description="Helical" evidence="7">
    <location>
        <begin position="310"/>
        <end position="329"/>
    </location>
</feature>
<keyword evidence="6 7" id="KW-0472">Membrane</keyword>
<feature type="domain" description="Major facilitator superfamily (MFS) profile" evidence="8">
    <location>
        <begin position="218"/>
        <end position="422"/>
    </location>
</feature>